<feature type="compositionally biased region" description="Basic residues" evidence="1">
    <location>
        <begin position="187"/>
        <end position="203"/>
    </location>
</feature>
<organism evidence="3 4">
    <name type="scientific">Enorma massiliensis</name>
    <dbReference type="NCBI Taxonomy" id="1472761"/>
    <lineage>
        <taxon>Bacteria</taxon>
        <taxon>Bacillati</taxon>
        <taxon>Actinomycetota</taxon>
        <taxon>Coriobacteriia</taxon>
        <taxon>Coriobacteriales</taxon>
        <taxon>Coriobacteriaceae</taxon>
        <taxon>Enorma</taxon>
    </lineage>
</organism>
<dbReference type="Pfam" id="PF03432">
    <property type="entry name" value="Relaxase"/>
    <property type="match status" value="1"/>
</dbReference>
<feature type="domain" description="MobA/VirD2-like nuclease" evidence="2">
    <location>
        <begin position="32"/>
        <end position="166"/>
    </location>
</feature>
<keyword evidence="4" id="KW-1185">Reference proteome</keyword>
<feature type="region of interest" description="Disordered" evidence="1">
    <location>
        <begin position="180"/>
        <end position="211"/>
    </location>
</feature>
<evidence type="ECO:0000313" key="3">
    <source>
        <dbReference type="EMBL" id="OUN41803.1"/>
    </source>
</evidence>
<evidence type="ECO:0000259" key="2">
    <source>
        <dbReference type="Pfam" id="PF03432"/>
    </source>
</evidence>
<dbReference type="Proteomes" id="UP000196560">
    <property type="component" value="Unassembled WGS sequence"/>
</dbReference>
<reference evidence="4" key="1">
    <citation type="submission" date="2017-04" db="EMBL/GenBank/DDBJ databases">
        <title>Function of individual gut microbiota members based on whole genome sequencing of pure cultures obtained from chicken caecum.</title>
        <authorList>
            <person name="Medvecky M."/>
            <person name="Cejkova D."/>
            <person name="Polansky O."/>
            <person name="Karasova D."/>
            <person name="Kubasova T."/>
            <person name="Cizek A."/>
            <person name="Rychlik I."/>
        </authorList>
    </citation>
    <scope>NUCLEOTIDE SEQUENCE [LARGE SCALE GENOMIC DNA]</scope>
    <source>
        <strain evidence="4">An70</strain>
    </source>
</reference>
<comment type="caution">
    <text evidence="3">The sequence shown here is derived from an EMBL/GenBank/DDBJ whole genome shotgun (WGS) entry which is preliminary data.</text>
</comment>
<protein>
    <recommendedName>
        <fullName evidence="2">MobA/VirD2-like nuclease domain-containing protein</fullName>
    </recommendedName>
</protein>
<accession>A0A1Y3TZ90</accession>
<sequence>MGGVGRMTAFKQVAVTSGAHLKSLRGYLDRSNERHEVLGMDSQHLNDPMNWEREFDRTREAYGHNRPGKAGAKCTYMYHQIIAFNPDECDVNGGRLSPDDCMAFAREWVERYYPNQEAVWTLHREHCAVDGTDRYATHIAINRTDLETGKRLNEGRASRQKVLHASRMRDMDGRWGLAQMERGARNSARHARQQSRGERRARKAGLASSPAFETDLDHVRRVVRESVQAVSKGEESNKMRALNDALEKRGVHMRPSRDESLKARDVVFEYRPTYGRQGKNGGRIEKASISGRKLGRGYSLSGIQRGLGIAGRWLARECEQAVDDSMSDA</sequence>
<evidence type="ECO:0000256" key="1">
    <source>
        <dbReference type="SAM" id="MobiDB-lite"/>
    </source>
</evidence>
<dbReference type="InterPro" id="IPR005094">
    <property type="entry name" value="Endonuclease_MobA/VirD2"/>
</dbReference>
<dbReference type="AlphaFoldDB" id="A0A1Y3TZ90"/>
<evidence type="ECO:0000313" key="4">
    <source>
        <dbReference type="Proteomes" id="UP000196560"/>
    </source>
</evidence>
<name>A0A1Y3TZ90_9ACTN</name>
<proteinExistence type="predicted"/>
<dbReference type="EMBL" id="NFHO01000011">
    <property type="protein sequence ID" value="OUN41803.1"/>
    <property type="molecule type" value="Genomic_DNA"/>
</dbReference>
<gene>
    <name evidence="3" type="ORF">B5G21_09190</name>
</gene>